<keyword evidence="3 6" id="KW-0378">Hydrolase</keyword>
<dbReference type="InterPro" id="IPR000952">
    <property type="entry name" value="AB_hydrolase_4_CS"/>
</dbReference>
<dbReference type="RefSeq" id="WP_148370169.1">
    <property type="nucleotide sequence ID" value="NZ_VSKM01000009.1"/>
</dbReference>
<dbReference type="PANTHER" id="PTHR10794">
    <property type="entry name" value="ABHYDROLASE DOMAIN-CONTAINING PROTEIN"/>
    <property type="match status" value="1"/>
</dbReference>
<comment type="caution">
    <text evidence="6">The sequence shown here is derived from an EMBL/GenBank/DDBJ whole genome shotgun (WGS) entry which is preliminary data.</text>
</comment>
<evidence type="ECO:0000256" key="2">
    <source>
        <dbReference type="ARBA" id="ARBA00022487"/>
    </source>
</evidence>
<accession>A0A8H2QE50</accession>
<evidence type="ECO:0000259" key="5">
    <source>
        <dbReference type="Pfam" id="PF00561"/>
    </source>
</evidence>
<dbReference type="EMBL" id="VSKM01000009">
    <property type="protein sequence ID" value="TYB73061.1"/>
    <property type="molecule type" value="Genomic_DNA"/>
</dbReference>
<dbReference type="GO" id="GO:0034338">
    <property type="term" value="F:short-chain carboxylesterase activity"/>
    <property type="evidence" value="ECO:0007669"/>
    <property type="project" value="TreeGrafter"/>
</dbReference>
<reference evidence="6 7" key="1">
    <citation type="submission" date="2019-08" db="EMBL/GenBank/DDBJ databases">
        <title>Genomes of Antarctic Bizionia species.</title>
        <authorList>
            <person name="Bowman J.P."/>
        </authorList>
    </citation>
    <scope>NUCLEOTIDE SEQUENCE [LARGE SCALE GENOMIC DNA]</scope>
    <source>
        <strain evidence="6 7">HFD</strain>
    </source>
</reference>
<dbReference type="SUPFAM" id="SSF53474">
    <property type="entry name" value="alpha/beta-Hydrolases"/>
    <property type="match status" value="1"/>
</dbReference>
<evidence type="ECO:0000256" key="3">
    <source>
        <dbReference type="ARBA" id="ARBA00022801"/>
    </source>
</evidence>
<evidence type="ECO:0000256" key="4">
    <source>
        <dbReference type="PIRSR" id="PIRSR005211-1"/>
    </source>
</evidence>
<dbReference type="InterPro" id="IPR029058">
    <property type="entry name" value="AB_hydrolase_fold"/>
</dbReference>
<dbReference type="PANTHER" id="PTHR10794:SF94">
    <property type="entry name" value="ESTERASE YHET-RELATED"/>
    <property type="match status" value="1"/>
</dbReference>
<evidence type="ECO:0000313" key="7">
    <source>
        <dbReference type="Proteomes" id="UP000323324"/>
    </source>
</evidence>
<dbReference type="Proteomes" id="UP000323324">
    <property type="component" value="Unassembled WGS sequence"/>
</dbReference>
<dbReference type="InterPro" id="IPR050960">
    <property type="entry name" value="AB_hydrolase_4_sf"/>
</dbReference>
<organism evidence="6 7">
    <name type="scientific">Bizionia saleffrena</name>
    <dbReference type="NCBI Taxonomy" id="291189"/>
    <lineage>
        <taxon>Bacteria</taxon>
        <taxon>Pseudomonadati</taxon>
        <taxon>Bacteroidota</taxon>
        <taxon>Flavobacteriia</taxon>
        <taxon>Flavobacteriales</taxon>
        <taxon>Flavobacteriaceae</taxon>
        <taxon>Bizionia</taxon>
    </lineage>
</organism>
<dbReference type="Gene3D" id="3.40.50.1820">
    <property type="entry name" value="alpha/beta hydrolase"/>
    <property type="match status" value="1"/>
</dbReference>
<sequence>MPIITSQYKPPFFTKNPHIATIYSGLFRRVRGVVQKRERVTLADGDFMDLDWSFSKQKSNKLIVLLHGLEGDAQRHYMLGAAKLFNEAEGDAVCVNFRGCSGEENSKFRSYHSGVAEDLEEVIQFILNEKQYTHIYLNGFSLGGNVILKYLGETPNIPSEIKGAVAVSVPIHLKGSMLELHTFKNILYNIRFKQHLLDKLKRKHKYFPEELSAKTIKKVKTLKDFDDVYTSKAHGFKDAYDYYKKSSSLQFLPNISVPTLLLNALNDSFLSSECYPIKEAMANPNLYLEMPDYGGHVGFYEKNSLYYSEKRTLEFIQSI</sequence>
<dbReference type="InterPro" id="IPR012020">
    <property type="entry name" value="ABHD4"/>
</dbReference>
<feature type="domain" description="AB hydrolase-1" evidence="5">
    <location>
        <begin position="62"/>
        <end position="302"/>
    </location>
</feature>
<keyword evidence="7" id="KW-1185">Reference proteome</keyword>
<protein>
    <submittedName>
        <fullName evidence="6">Alpha/beta fold hydrolase</fullName>
    </submittedName>
</protein>
<name>A0A8H2QE50_9FLAO</name>
<feature type="active site" description="Charge relay system" evidence="4">
    <location>
        <position position="267"/>
    </location>
</feature>
<evidence type="ECO:0000256" key="1">
    <source>
        <dbReference type="ARBA" id="ARBA00010884"/>
    </source>
</evidence>
<keyword evidence="2" id="KW-0719">Serine esterase</keyword>
<comment type="similarity">
    <text evidence="1">Belongs to the AB hydrolase superfamily. AB hydrolase 4 family.</text>
</comment>
<dbReference type="AlphaFoldDB" id="A0A8H2QE50"/>
<dbReference type="PIRSF" id="PIRSF005211">
    <property type="entry name" value="Ab_hydro_YheT"/>
    <property type="match status" value="1"/>
</dbReference>
<dbReference type="GO" id="GO:0047372">
    <property type="term" value="F:monoacylglycerol lipase activity"/>
    <property type="evidence" value="ECO:0007669"/>
    <property type="project" value="TreeGrafter"/>
</dbReference>
<dbReference type="PROSITE" id="PS01133">
    <property type="entry name" value="UPF0017"/>
    <property type="match status" value="1"/>
</dbReference>
<evidence type="ECO:0000313" key="6">
    <source>
        <dbReference type="EMBL" id="TYB73061.1"/>
    </source>
</evidence>
<dbReference type="InterPro" id="IPR000073">
    <property type="entry name" value="AB_hydrolase_1"/>
</dbReference>
<proteinExistence type="inferred from homology"/>
<feature type="active site" description="Charge relay system" evidence="4">
    <location>
        <position position="296"/>
    </location>
</feature>
<gene>
    <name evidence="6" type="ORF">ES676_09905</name>
</gene>
<feature type="active site" description="Charge relay system" evidence="4">
    <location>
        <position position="141"/>
    </location>
</feature>
<dbReference type="Pfam" id="PF00561">
    <property type="entry name" value="Abhydrolase_1"/>
    <property type="match status" value="1"/>
</dbReference>